<proteinExistence type="predicted"/>
<feature type="non-terminal residue" evidence="1">
    <location>
        <position position="95"/>
    </location>
</feature>
<sequence>MTPGVQFFDNDYLLCCVFTFLEKNKDLFNIVLVNRKFTLNGYKFLWRDPFSFDVHNKKKVNKFMGSTRMIFYYGAEENDRKIMRDKLNFSPVGEK</sequence>
<evidence type="ECO:0000313" key="1">
    <source>
        <dbReference type="EMBL" id="CAG8788919.1"/>
    </source>
</evidence>
<protein>
    <submittedName>
        <fullName evidence="1">44610_t:CDS:1</fullName>
    </submittedName>
</protein>
<comment type="caution">
    <text evidence="1">The sequence shown here is derived from an EMBL/GenBank/DDBJ whole genome shotgun (WGS) entry which is preliminary data.</text>
</comment>
<gene>
    <name evidence="1" type="ORF">GMARGA_LOCUS20906</name>
</gene>
<reference evidence="1 2" key="1">
    <citation type="submission" date="2021-06" db="EMBL/GenBank/DDBJ databases">
        <authorList>
            <person name="Kallberg Y."/>
            <person name="Tangrot J."/>
            <person name="Rosling A."/>
        </authorList>
    </citation>
    <scope>NUCLEOTIDE SEQUENCE [LARGE SCALE GENOMIC DNA]</scope>
    <source>
        <strain evidence="1 2">120-4 pot B 10/14</strain>
    </source>
</reference>
<dbReference type="Proteomes" id="UP000789901">
    <property type="component" value="Unassembled WGS sequence"/>
</dbReference>
<name>A0ABN7VNT7_GIGMA</name>
<evidence type="ECO:0000313" key="2">
    <source>
        <dbReference type="Proteomes" id="UP000789901"/>
    </source>
</evidence>
<organism evidence="1 2">
    <name type="scientific">Gigaspora margarita</name>
    <dbReference type="NCBI Taxonomy" id="4874"/>
    <lineage>
        <taxon>Eukaryota</taxon>
        <taxon>Fungi</taxon>
        <taxon>Fungi incertae sedis</taxon>
        <taxon>Mucoromycota</taxon>
        <taxon>Glomeromycotina</taxon>
        <taxon>Glomeromycetes</taxon>
        <taxon>Diversisporales</taxon>
        <taxon>Gigasporaceae</taxon>
        <taxon>Gigaspora</taxon>
    </lineage>
</organism>
<keyword evidence="2" id="KW-1185">Reference proteome</keyword>
<accession>A0ABN7VNT7</accession>
<dbReference type="EMBL" id="CAJVQB010018809">
    <property type="protein sequence ID" value="CAG8788919.1"/>
    <property type="molecule type" value="Genomic_DNA"/>
</dbReference>